<dbReference type="InterPro" id="IPR001451">
    <property type="entry name" value="Hexapep"/>
</dbReference>
<comment type="caution">
    <text evidence="18">Lacks conserved residue(s) required for the propagation of feature annotation.</text>
</comment>
<evidence type="ECO:0000259" key="19">
    <source>
        <dbReference type="Pfam" id="PF12804"/>
    </source>
</evidence>
<feature type="binding site" evidence="18">
    <location>
        <position position="42"/>
    </location>
    <ligand>
        <name>UDP-N-acetyl-alpha-D-glucosamine</name>
        <dbReference type="ChEBI" id="CHEBI:57705"/>
    </ligand>
</feature>
<feature type="binding site" evidence="18">
    <location>
        <position position="193"/>
    </location>
    <ligand>
        <name>UDP-N-acetyl-alpha-D-glucosamine</name>
        <dbReference type="ChEBI" id="CHEBI:57705"/>
    </ligand>
</feature>
<evidence type="ECO:0000256" key="4">
    <source>
        <dbReference type="ARBA" id="ARBA00022490"/>
    </source>
</evidence>
<dbReference type="Proteomes" id="UP000078407">
    <property type="component" value="Unassembled WGS sequence"/>
</dbReference>
<evidence type="ECO:0000256" key="9">
    <source>
        <dbReference type="ARBA" id="ARBA00022842"/>
    </source>
</evidence>
<protein>
    <recommendedName>
        <fullName evidence="18">Bifunctional protein GlmU</fullName>
    </recommendedName>
    <domain>
        <recommendedName>
            <fullName evidence="18">UDP-N-acetylglucosamine pyrophosphorylase</fullName>
            <ecNumber evidence="18">2.7.7.23</ecNumber>
        </recommendedName>
        <alternativeName>
            <fullName evidence="18">N-acetylglucosamine-1-phosphate uridyltransferase</fullName>
        </alternativeName>
    </domain>
    <domain>
        <recommendedName>
            <fullName evidence="18">Glucosamine-1-phosphate N-acetyltransferase</fullName>
            <ecNumber evidence="18">2.3.1.157</ecNumber>
        </recommendedName>
    </domain>
</protein>
<dbReference type="InterPro" id="IPR056729">
    <property type="entry name" value="GMPPB_C"/>
</dbReference>
<gene>
    <name evidence="18" type="primary">glmU</name>
    <name evidence="21" type="ORF">M976_00914</name>
</gene>
<evidence type="ECO:0000256" key="2">
    <source>
        <dbReference type="ARBA" id="ARBA00007707"/>
    </source>
</evidence>
<keyword evidence="11 18" id="KW-0573">Peptidoglycan synthesis</keyword>
<feature type="domain" description="Mannose-1-phosphate guanyltransferase C-terminal" evidence="20">
    <location>
        <begin position="234"/>
        <end position="317"/>
    </location>
</feature>
<dbReference type="EC" id="2.7.7.23" evidence="18"/>
<dbReference type="InterPro" id="IPR038009">
    <property type="entry name" value="GlmU_C_LbH"/>
</dbReference>
<feature type="binding site" evidence="18">
    <location>
        <position position="389"/>
    </location>
    <ligand>
        <name>acetyl-CoA</name>
        <dbReference type="ChEBI" id="CHEBI:57288"/>
    </ligand>
</feature>
<comment type="pathway">
    <text evidence="18">Nucleotide-sugar biosynthesis; UDP-N-acetyl-alpha-D-glucosamine biosynthesis; UDP-N-acetyl-alpha-D-glucosamine from N-acetyl-alpha-D-glucosamine 1-phosphate: step 1/1.</text>
</comment>
<dbReference type="PROSITE" id="PS00101">
    <property type="entry name" value="HEXAPEP_TRANSFERASES"/>
    <property type="match status" value="1"/>
</dbReference>
<dbReference type="GO" id="GO:0003977">
    <property type="term" value="F:UDP-N-acetylglucosamine diphosphorylase activity"/>
    <property type="evidence" value="ECO:0007669"/>
    <property type="project" value="UniProtKB-EC"/>
</dbReference>
<feature type="region of interest" description="N-acetyltransferase" evidence="18">
    <location>
        <begin position="217"/>
        <end position="422"/>
    </location>
</feature>
<keyword evidence="10 18" id="KW-0133">Cell shape</keyword>
<reference evidence="21 22" key="1">
    <citation type="submission" date="2016-04" db="EMBL/GenBank/DDBJ databases">
        <title>ATOL: Assembling a taxonomically balanced genome-scale reconstruction of the evolutionary history of the Enterobacteriaceae.</title>
        <authorList>
            <person name="Plunkett G.III."/>
            <person name="Neeno-Eckwall E.C."/>
            <person name="Glasner J.D."/>
            <person name="Perna N.T."/>
        </authorList>
    </citation>
    <scope>NUCLEOTIDE SEQUENCE [LARGE SCALE GENOMIC DNA]</scope>
    <source>
        <strain evidence="21 22">ATCC 51602</strain>
    </source>
</reference>
<dbReference type="Pfam" id="PF00132">
    <property type="entry name" value="Hexapep"/>
    <property type="match status" value="1"/>
</dbReference>
<evidence type="ECO:0000256" key="15">
    <source>
        <dbReference type="ARBA" id="ARBA00048247"/>
    </source>
</evidence>
<feature type="binding site" evidence="18">
    <location>
        <position position="346"/>
    </location>
    <ligand>
        <name>acetyl-CoA</name>
        <dbReference type="ChEBI" id="CHEBI:57288"/>
    </ligand>
</feature>
<feature type="binding site" evidence="18">
    <location>
        <position position="371"/>
    </location>
    <ligand>
        <name>acetyl-CoA</name>
        <dbReference type="ChEBI" id="CHEBI:57288"/>
    </ligand>
</feature>
<dbReference type="InterPro" id="IPR025877">
    <property type="entry name" value="MobA-like_NTP_Trfase"/>
</dbReference>
<comment type="subcellular location">
    <subcellularLocation>
        <location evidence="1 18">Cytoplasm</location>
    </subcellularLocation>
</comment>
<keyword evidence="9 18" id="KW-0460">Magnesium</keyword>
<name>A0ABX2WC14_9ENTR</name>
<comment type="similarity">
    <text evidence="2 18">In the C-terminal section; belongs to the transferase hexapeptide repeat family.</text>
</comment>
<comment type="similarity">
    <text evidence="3 18">In the N-terminal section; belongs to the N-acetylglucosamine-1-phosphate uridyltransferase family.</text>
</comment>
<comment type="function">
    <text evidence="17 18">Catalyzes the last two sequential reactions in the de novo biosynthetic pathway for UDP-N-acetylglucosamine (UDP-GlcNAc). The C-terminal domain catalyzes the transfer of acetyl group from acetyl coenzyme A to glucosamine-1-phosphate (GlcN-1-P) to produce N-acetylglucosamine-1-phosphate (GlcNAc-1-P), which is converted into UDP-GlcNAc by the transfer of uridine 5-monophosphate (from uridine 5-triphosphate), a reaction catalyzed by the N-terminal domain.</text>
</comment>
<dbReference type="EC" id="2.3.1.157" evidence="18"/>
<feature type="region of interest" description="Pyrophosphorylase" evidence="18">
    <location>
        <begin position="1"/>
        <end position="195"/>
    </location>
</feature>
<feature type="active site" description="Proton acceptor" evidence="18">
    <location>
        <position position="329"/>
    </location>
</feature>
<dbReference type="CDD" id="cd03353">
    <property type="entry name" value="LbH_GlmU_C"/>
    <property type="match status" value="1"/>
</dbReference>
<dbReference type="CDD" id="cd02540">
    <property type="entry name" value="GT2_GlmU_N_bac"/>
    <property type="match status" value="1"/>
</dbReference>
<feature type="binding site" evidence="18">
    <location>
        <begin position="352"/>
        <end position="353"/>
    </location>
    <ligand>
        <name>acetyl-CoA</name>
        <dbReference type="ChEBI" id="CHEBI:57288"/>
    </ligand>
</feature>
<feature type="binding site" evidence="18">
    <location>
        <position position="332"/>
    </location>
    <ligand>
        <name>UDP-N-acetyl-alpha-D-glucosamine</name>
        <dbReference type="ChEBI" id="CHEBI:57705"/>
    </ligand>
</feature>
<dbReference type="SUPFAM" id="SSF53448">
    <property type="entry name" value="Nucleotide-diphospho-sugar transferases"/>
    <property type="match status" value="1"/>
</dbReference>
<feature type="binding site" evidence="18">
    <location>
        <position position="120"/>
    </location>
    <ligand>
        <name>UDP-N-acetyl-alpha-D-glucosamine</name>
        <dbReference type="ChEBI" id="CHEBI:57705"/>
    </ligand>
</feature>
<dbReference type="Pfam" id="PF25087">
    <property type="entry name" value="GMPPB_C"/>
    <property type="match status" value="1"/>
</dbReference>
<evidence type="ECO:0000313" key="22">
    <source>
        <dbReference type="Proteomes" id="UP000078407"/>
    </source>
</evidence>
<evidence type="ECO:0000256" key="5">
    <source>
        <dbReference type="ARBA" id="ARBA00022679"/>
    </source>
</evidence>
<dbReference type="GO" id="GO:0019134">
    <property type="term" value="F:glucosamine-1-phosphate N-acetyltransferase activity"/>
    <property type="evidence" value="ECO:0007669"/>
    <property type="project" value="UniProtKB-EC"/>
</dbReference>
<evidence type="ECO:0000313" key="21">
    <source>
        <dbReference type="EMBL" id="OAT30531.1"/>
    </source>
</evidence>
<feature type="binding site" evidence="18">
    <location>
        <begin position="47"/>
        <end position="48"/>
    </location>
    <ligand>
        <name>UDP-N-acetyl-alpha-D-glucosamine</name>
        <dbReference type="ChEBI" id="CHEBI:57705"/>
    </ligand>
</feature>
<accession>A0ABX2WC14</accession>
<keyword evidence="22" id="KW-1185">Reference proteome</keyword>
<evidence type="ECO:0000256" key="10">
    <source>
        <dbReference type="ARBA" id="ARBA00022960"/>
    </source>
</evidence>
<feature type="domain" description="MobA-like NTP transferase" evidence="19">
    <location>
        <begin position="1"/>
        <end position="87"/>
    </location>
</feature>
<feature type="binding site" evidence="18">
    <location>
        <position position="406"/>
    </location>
    <ligand>
        <name>acetyl-CoA</name>
        <dbReference type="ChEBI" id="CHEBI:57288"/>
    </ligand>
</feature>
<keyword evidence="12 18" id="KW-0511">Multifunctional enzyme</keyword>
<keyword evidence="7 18" id="KW-0479">Metal-binding</keyword>
<dbReference type="InterPro" id="IPR005882">
    <property type="entry name" value="Bifunctional_GlmU"/>
</dbReference>
<dbReference type="NCBIfam" id="NF006986">
    <property type="entry name" value="PRK09451.1"/>
    <property type="match status" value="1"/>
</dbReference>
<organism evidence="21 22">
    <name type="scientific">Buttiauxella ferragutiae ATCC 51602</name>
    <dbReference type="NCBI Taxonomy" id="1354252"/>
    <lineage>
        <taxon>Bacteria</taxon>
        <taxon>Pseudomonadati</taxon>
        <taxon>Pseudomonadota</taxon>
        <taxon>Gammaproteobacteria</taxon>
        <taxon>Enterobacterales</taxon>
        <taxon>Enterobacteriaceae</taxon>
        <taxon>Buttiauxella</taxon>
    </lineage>
</organism>
<dbReference type="Pfam" id="PF12804">
    <property type="entry name" value="NTP_transf_3"/>
    <property type="match status" value="1"/>
</dbReference>
<evidence type="ECO:0000256" key="7">
    <source>
        <dbReference type="ARBA" id="ARBA00022723"/>
    </source>
</evidence>
<evidence type="ECO:0000259" key="20">
    <source>
        <dbReference type="Pfam" id="PF25087"/>
    </source>
</evidence>
<dbReference type="Gene3D" id="2.160.10.10">
    <property type="entry name" value="Hexapeptide repeat proteins"/>
    <property type="match status" value="1"/>
</dbReference>
<evidence type="ECO:0000256" key="14">
    <source>
        <dbReference type="ARBA" id="ARBA00023316"/>
    </source>
</evidence>
<evidence type="ECO:0000256" key="16">
    <source>
        <dbReference type="ARBA" id="ARBA00048493"/>
    </source>
</evidence>
<comment type="subunit">
    <text evidence="18">Homotrimer.</text>
</comment>
<keyword evidence="4 18" id="KW-0963">Cytoplasm</keyword>
<feature type="binding site" evidence="18">
    <location>
        <begin position="69"/>
        <end position="71"/>
    </location>
    <ligand>
        <name>UDP-N-acetyl-alpha-D-glucosamine</name>
        <dbReference type="ChEBI" id="CHEBI:57705"/>
    </ligand>
</feature>
<keyword evidence="13 18" id="KW-0012">Acyltransferase</keyword>
<feature type="binding site" evidence="18">
    <location>
        <position position="71"/>
    </location>
    <ligand>
        <name>Mg(2+)</name>
        <dbReference type="ChEBI" id="CHEBI:18420"/>
    </ligand>
</feature>
<evidence type="ECO:0000256" key="18">
    <source>
        <dbReference type="HAMAP-Rule" id="MF_01631"/>
    </source>
</evidence>
<evidence type="ECO:0000256" key="3">
    <source>
        <dbReference type="ARBA" id="ARBA00007947"/>
    </source>
</evidence>
<dbReference type="InterPro" id="IPR050065">
    <property type="entry name" value="GlmU-like"/>
</dbReference>
<keyword evidence="6 18" id="KW-0548">Nucleotidyltransferase</keyword>
<feature type="region of interest" description="Linker" evidence="18">
    <location>
        <begin position="196"/>
        <end position="216"/>
    </location>
</feature>
<evidence type="ECO:0000256" key="1">
    <source>
        <dbReference type="ARBA" id="ARBA00004496"/>
    </source>
</evidence>
<evidence type="ECO:0000256" key="12">
    <source>
        <dbReference type="ARBA" id="ARBA00023268"/>
    </source>
</evidence>
<comment type="pathway">
    <text evidence="18">Bacterial outer membrane biogenesis; LPS lipid A biosynthesis.</text>
</comment>
<feature type="binding site" evidence="18">
    <location>
        <position position="193"/>
    </location>
    <ligand>
        <name>Mg(2+)</name>
        <dbReference type="ChEBI" id="CHEBI:18420"/>
    </ligand>
</feature>
<dbReference type="NCBIfam" id="TIGR01173">
    <property type="entry name" value="glmU"/>
    <property type="match status" value="1"/>
</dbReference>
<dbReference type="HAMAP" id="MF_01631">
    <property type="entry name" value="GlmU"/>
    <property type="match status" value="1"/>
</dbReference>
<keyword evidence="5 18" id="KW-0808">Transferase</keyword>
<comment type="catalytic activity">
    <reaction evidence="16 18">
        <text>N-acetyl-alpha-D-glucosamine 1-phosphate + UTP + H(+) = UDP-N-acetyl-alpha-D-glucosamine + diphosphate</text>
        <dbReference type="Rhea" id="RHEA:13509"/>
        <dbReference type="ChEBI" id="CHEBI:15378"/>
        <dbReference type="ChEBI" id="CHEBI:33019"/>
        <dbReference type="ChEBI" id="CHEBI:46398"/>
        <dbReference type="ChEBI" id="CHEBI:57705"/>
        <dbReference type="ChEBI" id="CHEBI:57776"/>
        <dbReference type="EC" id="2.7.7.23"/>
    </reaction>
</comment>
<proteinExistence type="inferred from homology"/>
<dbReference type="InterPro" id="IPR029044">
    <property type="entry name" value="Nucleotide-diphossugar_trans"/>
</dbReference>
<dbReference type="SUPFAM" id="SSF51161">
    <property type="entry name" value="Trimeric LpxA-like enzymes"/>
    <property type="match status" value="1"/>
</dbReference>
<dbReference type="PANTHER" id="PTHR43584">
    <property type="entry name" value="NUCLEOTIDYL TRANSFERASE"/>
    <property type="match status" value="1"/>
</dbReference>
<evidence type="ECO:0000256" key="6">
    <source>
        <dbReference type="ARBA" id="ARBA00022695"/>
    </source>
</evidence>
<dbReference type="InterPro" id="IPR011004">
    <property type="entry name" value="Trimer_LpxA-like_sf"/>
</dbReference>
<dbReference type="PANTHER" id="PTHR43584:SF3">
    <property type="entry name" value="BIFUNCTIONAL PROTEIN GLMU"/>
    <property type="match status" value="1"/>
</dbReference>
<dbReference type="EMBL" id="LXEQ01000017">
    <property type="protein sequence ID" value="OAT30531.1"/>
    <property type="molecule type" value="Genomic_DNA"/>
</dbReference>
<feature type="binding site" evidence="18">
    <location>
        <position position="135"/>
    </location>
    <ligand>
        <name>UDP-N-acetyl-alpha-D-glucosamine</name>
        <dbReference type="ChEBI" id="CHEBI:57705"/>
    </ligand>
</feature>
<feature type="binding site" evidence="18">
    <location>
        <position position="343"/>
    </location>
    <ligand>
        <name>UDP-N-acetyl-alpha-D-glucosamine</name>
        <dbReference type="ChEBI" id="CHEBI:57705"/>
    </ligand>
</feature>
<keyword evidence="8 18" id="KW-0677">Repeat</keyword>
<evidence type="ECO:0000256" key="13">
    <source>
        <dbReference type="ARBA" id="ARBA00023315"/>
    </source>
</evidence>
<comment type="catalytic activity">
    <reaction evidence="15 18">
        <text>alpha-D-glucosamine 1-phosphate + acetyl-CoA = N-acetyl-alpha-D-glucosamine 1-phosphate + CoA + H(+)</text>
        <dbReference type="Rhea" id="RHEA:13725"/>
        <dbReference type="ChEBI" id="CHEBI:15378"/>
        <dbReference type="ChEBI" id="CHEBI:57287"/>
        <dbReference type="ChEBI" id="CHEBI:57288"/>
        <dbReference type="ChEBI" id="CHEBI:57776"/>
        <dbReference type="ChEBI" id="CHEBI:58516"/>
        <dbReference type="EC" id="2.3.1.157"/>
    </reaction>
</comment>
<comment type="cofactor">
    <cofactor evidence="18">
        <name>Mg(2+)</name>
        <dbReference type="ChEBI" id="CHEBI:18420"/>
    </cofactor>
    <text evidence="18">Binds 1 Mg(2+) ion per subunit.</text>
</comment>
<comment type="pathway">
    <text evidence="18">Nucleotide-sugar biosynthesis; UDP-N-acetyl-alpha-D-glucosamine biosynthesis; N-acetyl-alpha-D-glucosamine 1-phosphate from alpha-D-glucosamine 6-phosphate (route II): step 2/2.</text>
</comment>
<feature type="binding site" evidence="18">
    <location>
        <position position="299"/>
    </location>
    <ligand>
        <name>UDP-N-acetyl-alpha-D-glucosamine</name>
        <dbReference type="ChEBI" id="CHEBI:57705"/>
    </ligand>
</feature>
<evidence type="ECO:0000256" key="17">
    <source>
        <dbReference type="ARBA" id="ARBA00049628"/>
    </source>
</evidence>
<comment type="caution">
    <text evidence="21">The sequence shown here is derived from an EMBL/GenBank/DDBJ whole genome shotgun (WGS) entry which is preliminary data.</text>
</comment>
<keyword evidence="14 18" id="KW-0961">Cell wall biogenesis/degradation</keyword>
<feature type="binding site" evidence="18">
    <location>
        <position position="106"/>
    </location>
    <ligand>
        <name>UDP-N-acetyl-alpha-D-glucosamine</name>
        <dbReference type="ChEBI" id="CHEBI:57705"/>
    </ligand>
</feature>
<sequence>MVQHVIDAANNLGAQRVHLVYGHGGDLLKNTLGDGVLNWVLQAEQLGTGHAMQQAAPFFADDEDILMLYGDVPLISVESLQRLRDAKPQGGIGLLTVKLDDPTGYGRIARENGKVVGIVEHKDATEEQRKIDEINTGILVANGADLKRWLAKLDNNNAQGEYYITDIIALAHHEGREITAVHPDRLSEVEGVNNRLQLSRLERVYQTEQADKLLLAGVMLRDPSRFDLRGELTHGRDVEIDTNVIIEGKVTLGHRVKIGTGCVIKNSVIGDDCEISPYSVVEDANLASACTIGPFARLRPGAELAEGAHVGNFVEMKKARLGKGSKAGHLSYLGDAEIGDNVNIGAGTITCNYDGANKFKTIIGDDVFVGSDSQLVAPVTVARGATIGAGTTVTRNVGEDELVVSRVKQTHIQGWQRPVKKK</sequence>
<feature type="binding site" evidence="18">
    <location>
        <position position="317"/>
    </location>
    <ligand>
        <name>UDP-N-acetyl-alpha-D-glucosamine</name>
        <dbReference type="ChEBI" id="CHEBI:57705"/>
    </ligand>
</feature>
<dbReference type="InterPro" id="IPR018357">
    <property type="entry name" value="Hexapep_transf_CS"/>
</dbReference>
<dbReference type="Gene3D" id="3.90.550.10">
    <property type="entry name" value="Spore Coat Polysaccharide Biosynthesis Protein SpsA, Chain A"/>
    <property type="match status" value="1"/>
</dbReference>
<evidence type="ECO:0000256" key="11">
    <source>
        <dbReference type="ARBA" id="ARBA00022984"/>
    </source>
</evidence>
<evidence type="ECO:0000256" key="8">
    <source>
        <dbReference type="ARBA" id="ARBA00022737"/>
    </source>
</evidence>